<comment type="subcellular location">
    <subcellularLocation>
        <location evidence="1">Cell envelope</location>
    </subcellularLocation>
</comment>
<evidence type="ECO:0000313" key="9">
    <source>
        <dbReference type="Proteomes" id="UP001272325"/>
    </source>
</evidence>
<keyword evidence="4" id="KW-0410">Iron transport</keyword>
<dbReference type="PROSITE" id="PS50983">
    <property type="entry name" value="FE_B12_PBP"/>
    <property type="match status" value="1"/>
</dbReference>
<dbReference type="SUPFAM" id="SSF53807">
    <property type="entry name" value="Helical backbone' metal receptor"/>
    <property type="match status" value="1"/>
</dbReference>
<protein>
    <submittedName>
        <fullName evidence="8">ABC transporter substrate-binding protein</fullName>
    </submittedName>
</protein>
<evidence type="ECO:0000256" key="1">
    <source>
        <dbReference type="ARBA" id="ARBA00004196"/>
    </source>
</evidence>
<dbReference type="InterPro" id="IPR033870">
    <property type="entry name" value="FatB"/>
</dbReference>
<evidence type="ECO:0000256" key="2">
    <source>
        <dbReference type="ARBA" id="ARBA00008814"/>
    </source>
</evidence>
<gene>
    <name evidence="8" type="ORF">SBW85_19425</name>
</gene>
<feature type="chain" id="PRO_5045489900" evidence="6">
    <location>
        <begin position="19"/>
        <end position="300"/>
    </location>
</feature>
<dbReference type="PANTHER" id="PTHR30532">
    <property type="entry name" value="IRON III DICITRATE-BINDING PERIPLASMIC PROTEIN"/>
    <property type="match status" value="1"/>
</dbReference>
<name>A0ABU4IMS5_9VIBR</name>
<feature type="domain" description="Fe/B12 periplasmic-binding" evidence="7">
    <location>
        <begin position="38"/>
        <end position="300"/>
    </location>
</feature>
<evidence type="ECO:0000256" key="3">
    <source>
        <dbReference type="ARBA" id="ARBA00022448"/>
    </source>
</evidence>
<dbReference type="Pfam" id="PF01497">
    <property type="entry name" value="Peripla_BP_2"/>
    <property type="match status" value="1"/>
</dbReference>
<dbReference type="Proteomes" id="UP001272325">
    <property type="component" value="Unassembled WGS sequence"/>
</dbReference>
<dbReference type="RefSeq" id="WP_171136843.1">
    <property type="nucleotide sequence ID" value="NZ_AP024894.1"/>
</dbReference>
<comment type="similarity">
    <text evidence="2">Belongs to the bacterial solute-binding protein 8 family.</text>
</comment>
<reference evidence="8 9" key="1">
    <citation type="submission" date="2023-11" db="EMBL/GenBank/DDBJ databases">
        <title>Plant-associative lifestyle of Vibrio porteresiae and its evolutionary dynamics.</title>
        <authorList>
            <person name="Rameshkumar N."/>
            <person name="Kirti K."/>
        </authorList>
    </citation>
    <scope>NUCLEOTIDE SEQUENCE [LARGE SCALE GENOMIC DNA]</scope>
    <source>
        <strain evidence="8 9">MSSRF60</strain>
    </source>
</reference>
<evidence type="ECO:0000256" key="4">
    <source>
        <dbReference type="ARBA" id="ARBA00022496"/>
    </source>
</evidence>
<comment type="caution">
    <text evidence="8">The sequence shown here is derived from an EMBL/GenBank/DDBJ whole genome shotgun (WGS) entry which is preliminary data.</text>
</comment>
<dbReference type="CDD" id="cd01140">
    <property type="entry name" value="FatB"/>
    <property type="match status" value="1"/>
</dbReference>
<evidence type="ECO:0000259" key="7">
    <source>
        <dbReference type="PROSITE" id="PS50983"/>
    </source>
</evidence>
<dbReference type="InterPro" id="IPR051313">
    <property type="entry name" value="Bact_iron-sidero_bind"/>
</dbReference>
<feature type="signal peptide" evidence="6">
    <location>
        <begin position="1"/>
        <end position="18"/>
    </location>
</feature>
<accession>A0ABU4IMS5</accession>
<evidence type="ECO:0000313" key="8">
    <source>
        <dbReference type="EMBL" id="MDW6019878.1"/>
    </source>
</evidence>
<sequence>MKALSLFCLLFASLSAHAKTVTIEHVAGTTVIETKPQRVVVIGAGALDMLDYFGITPVAVNHDYQPDYLKKYTEGDYPSAGTLFEPSYEDIYTQKPDLIITGPRMAGNYQKLSEIAPMVVLSPHATDGYWESTQEQWRIIGRIFEVSEKVEEIISRIDKDFKAIKAFNAQHPAKSLTVMNFGGNVTAFSEKSRFSSLYHDFGFQQTDAQKMKTNGHGDLVSFEFIREVNPDYLFIIDGEKLRDAKSEQTREMFDNELVKQTIAFQKDQIVYLSLNAWYISMGGVRATEIMVQDLKTLLGI</sequence>
<keyword evidence="3" id="KW-0813">Transport</keyword>
<keyword evidence="4" id="KW-0408">Iron</keyword>
<organism evidence="8 9">
    <name type="scientific">Vibrio plantisponsor</name>
    <dbReference type="NCBI Taxonomy" id="664643"/>
    <lineage>
        <taxon>Bacteria</taxon>
        <taxon>Pseudomonadati</taxon>
        <taxon>Pseudomonadota</taxon>
        <taxon>Gammaproteobacteria</taxon>
        <taxon>Vibrionales</taxon>
        <taxon>Vibrionaceae</taxon>
        <taxon>Vibrio</taxon>
    </lineage>
</organism>
<keyword evidence="4" id="KW-0406">Ion transport</keyword>
<keyword evidence="9" id="KW-1185">Reference proteome</keyword>
<dbReference type="PANTHER" id="PTHR30532:SF28">
    <property type="entry name" value="PETROBACTIN-BINDING PROTEIN YCLQ"/>
    <property type="match status" value="1"/>
</dbReference>
<evidence type="ECO:0000256" key="6">
    <source>
        <dbReference type="SAM" id="SignalP"/>
    </source>
</evidence>
<keyword evidence="5 6" id="KW-0732">Signal</keyword>
<dbReference type="Gene3D" id="3.40.50.1980">
    <property type="entry name" value="Nitrogenase molybdenum iron protein domain"/>
    <property type="match status" value="2"/>
</dbReference>
<dbReference type="InterPro" id="IPR002491">
    <property type="entry name" value="ABC_transptr_periplasmic_BD"/>
</dbReference>
<evidence type="ECO:0000256" key="5">
    <source>
        <dbReference type="ARBA" id="ARBA00022729"/>
    </source>
</evidence>
<dbReference type="EMBL" id="JAWRCN010000002">
    <property type="protein sequence ID" value="MDW6019878.1"/>
    <property type="molecule type" value="Genomic_DNA"/>
</dbReference>
<proteinExistence type="inferred from homology"/>